<dbReference type="GO" id="GO:0004519">
    <property type="term" value="F:endonuclease activity"/>
    <property type="evidence" value="ECO:0007669"/>
    <property type="project" value="UniProtKB-KW"/>
</dbReference>
<dbReference type="SUPFAM" id="SSF55486">
    <property type="entry name" value="Metalloproteases ('zincins'), catalytic domain"/>
    <property type="match status" value="1"/>
</dbReference>
<keyword evidence="4" id="KW-0479">Metal-binding</keyword>
<name>A0A645J8B3_9ZZZZ</name>
<keyword evidence="3" id="KW-0540">Nuclease</keyword>
<comment type="cofactor">
    <cofactor evidence="1">
        <name>Zn(2+)</name>
        <dbReference type="ChEBI" id="CHEBI:29105"/>
    </cofactor>
</comment>
<evidence type="ECO:0000256" key="6">
    <source>
        <dbReference type="ARBA" id="ARBA00022801"/>
    </source>
</evidence>
<evidence type="ECO:0000256" key="7">
    <source>
        <dbReference type="ARBA" id="ARBA00022833"/>
    </source>
</evidence>
<evidence type="ECO:0000256" key="2">
    <source>
        <dbReference type="ARBA" id="ARBA00010875"/>
    </source>
</evidence>
<dbReference type="AlphaFoldDB" id="A0A645J8B3"/>
<sequence>MWEENGEFLPPQGWDILPLGDILICEEIVRENASQNNVSFIEELYLMVAHGFLHLLGLDHDTEEKKEAMWNLQFRIRENWCSEQRQGVSPIEGGLIL</sequence>
<dbReference type="PANTHER" id="PTHR46986">
    <property type="entry name" value="ENDORIBONUCLEASE YBEY, CHLOROPLASTIC"/>
    <property type="match status" value="1"/>
</dbReference>
<keyword evidence="5" id="KW-0255">Endonuclease</keyword>
<keyword evidence="7" id="KW-0862">Zinc</keyword>
<dbReference type="GO" id="GO:0046872">
    <property type="term" value="F:metal ion binding"/>
    <property type="evidence" value="ECO:0007669"/>
    <property type="project" value="UniProtKB-KW"/>
</dbReference>
<proteinExistence type="inferred from homology"/>
<dbReference type="PANTHER" id="PTHR46986:SF1">
    <property type="entry name" value="ENDORIBONUCLEASE YBEY, CHLOROPLASTIC"/>
    <property type="match status" value="1"/>
</dbReference>
<dbReference type="GO" id="GO:0006364">
    <property type="term" value="P:rRNA processing"/>
    <property type="evidence" value="ECO:0007669"/>
    <property type="project" value="InterPro"/>
</dbReference>
<dbReference type="Gene3D" id="3.40.390.30">
    <property type="entry name" value="Metalloproteases ('zincins'), catalytic domain"/>
    <property type="match status" value="1"/>
</dbReference>
<comment type="similarity">
    <text evidence="2">Belongs to the endoribonuclease YbeY family.</text>
</comment>
<evidence type="ECO:0000256" key="1">
    <source>
        <dbReference type="ARBA" id="ARBA00001947"/>
    </source>
</evidence>
<gene>
    <name evidence="8" type="primary">ybeY_50</name>
    <name evidence="8" type="ORF">SDC9_206655</name>
</gene>
<reference evidence="8" key="1">
    <citation type="submission" date="2019-08" db="EMBL/GenBank/DDBJ databases">
        <authorList>
            <person name="Kucharzyk K."/>
            <person name="Murdoch R.W."/>
            <person name="Higgins S."/>
            <person name="Loffler F."/>
        </authorList>
    </citation>
    <scope>NUCLEOTIDE SEQUENCE</scope>
</reference>
<evidence type="ECO:0000313" key="8">
    <source>
        <dbReference type="EMBL" id="MPN58939.1"/>
    </source>
</evidence>
<dbReference type="EMBL" id="VSSQ01132346">
    <property type="protein sequence ID" value="MPN58939.1"/>
    <property type="molecule type" value="Genomic_DNA"/>
</dbReference>
<dbReference type="InterPro" id="IPR002036">
    <property type="entry name" value="YbeY"/>
</dbReference>
<dbReference type="InterPro" id="IPR023091">
    <property type="entry name" value="MetalPrtase_cat_dom_sf_prd"/>
</dbReference>
<protein>
    <submittedName>
        <fullName evidence="8">Endoribonuclease YbeY</fullName>
        <ecNumber evidence="8">3.1.-.-</ecNumber>
    </submittedName>
</protein>
<keyword evidence="6 8" id="KW-0378">Hydrolase</keyword>
<comment type="caution">
    <text evidence="8">The sequence shown here is derived from an EMBL/GenBank/DDBJ whole genome shotgun (WGS) entry which is preliminary data.</text>
</comment>
<dbReference type="NCBIfam" id="TIGR00043">
    <property type="entry name" value="rRNA maturation RNase YbeY"/>
    <property type="match status" value="1"/>
</dbReference>
<dbReference type="Pfam" id="PF02130">
    <property type="entry name" value="YbeY"/>
    <property type="match status" value="1"/>
</dbReference>
<evidence type="ECO:0000256" key="3">
    <source>
        <dbReference type="ARBA" id="ARBA00022722"/>
    </source>
</evidence>
<dbReference type="EC" id="3.1.-.-" evidence="8"/>
<evidence type="ECO:0000256" key="4">
    <source>
        <dbReference type="ARBA" id="ARBA00022723"/>
    </source>
</evidence>
<dbReference type="GO" id="GO:0004222">
    <property type="term" value="F:metalloendopeptidase activity"/>
    <property type="evidence" value="ECO:0007669"/>
    <property type="project" value="InterPro"/>
</dbReference>
<accession>A0A645J8B3</accession>
<evidence type="ECO:0000256" key="5">
    <source>
        <dbReference type="ARBA" id="ARBA00022759"/>
    </source>
</evidence>
<organism evidence="8">
    <name type="scientific">bioreactor metagenome</name>
    <dbReference type="NCBI Taxonomy" id="1076179"/>
    <lineage>
        <taxon>unclassified sequences</taxon>
        <taxon>metagenomes</taxon>
        <taxon>ecological metagenomes</taxon>
    </lineage>
</organism>